<dbReference type="Proteomes" id="UP001153642">
    <property type="component" value="Unassembled WGS sequence"/>
</dbReference>
<protein>
    <recommendedName>
        <fullName evidence="3">DUF4369 domain-containing protein</fullName>
    </recommendedName>
</protein>
<organism evidence="1 2">
    <name type="scientific">Galbibacter pacificus</name>
    <dbReference type="NCBI Taxonomy" id="2996052"/>
    <lineage>
        <taxon>Bacteria</taxon>
        <taxon>Pseudomonadati</taxon>
        <taxon>Bacteroidota</taxon>
        <taxon>Flavobacteriia</taxon>
        <taxon>Flavobacteriales</taxon>
        <taxon>Flavobacteriaceae</taxon>
        <taxon>Galbibacter</taxon>
    </lineage>
</organism>
<gene>
    <name evidence="1" type="ORF">OSR52_08465</name>
</gene>
<dbReference type="RefSeq" id="WP_277900181.1">
    <property type="nucleotide sequence ID" value="NZ_JAPMUA010000003.1"/>
</dbReference>
<comment type="caution">
    <text evidence="1">The sequence shown here is derived from an EMBL/GenBank/DDBJ whole genome shotgun (WGS) entry which is preliminary data.</text>
</comment>
<proteinExistence type="predicted"/>
<accession>A0ABT6FRL1</accession>
<sequence>MINLPNRLLFFLLFFIGHAPLFSQEAKTIKLFVYKDNKAIEKFGVANITTKEEGKYIDGYHVINASVGDELFIASDDFKNFYKLVTTEDTVEGKIEIYTKDGIIQLEEVVLTEKKLSYGTFTEYAPKIYTPAERQLRTASKVFGGGGIGFDPVINLISGRTKKLKKRLKAETKNNIVEFLEDNYKDYILNDLELPREQLGLFCYFVSDKNKGIHKISERKRVEFLLKRLYLEFVKDPADD</sequence>
<evidence type="ECO:0000313" key="1">
    <source>
        <dbReference type="EMBL" id="MDG3585903.1"/>
    </source>
</evidence>
<dbReference type="EMBL" id="JAPMUA010000003">
    <property type="protein sequence ID" value="MDG3585903.1"/>
    <property type="molecule type" value="Genomic_DNA"/>
</dbReference>
<evidence type="ECO:0008006" key="3">
    <source>
        <dbReference type="Google" id="ProtNLM"/>
    </source>
</evidence>
<evidence type="ECO:0000313" key="2">
    <source>
        <dbReference type="Proteomes" id="UP001153642"/>
    </source>
</evidence>
<name>A0ABT6FRL1_9FLAO</name>
<reference evidence="1" key="1">
    <citation type="submission" date="2022-11" db="EMBL/GenBank/DDBJ databases">
        <title>High-quality draft genome sequence of Galbibacter sp. strain CMA-7.</title>
        <authorList>
            <person name="Wei L."/>
            <person name="Dong C."/>
            <person name="Shao Z."/>
        </authorList>
    </citation>
    <scope>NUCLEOTIDE SEQUENCE</scope>
    <source>
        <strain evidence="1">CMA-7</strain>
    </source>
</reference>
<keyword evidence="2" id="KW-1185">Reference proteome</keyword>